<dbReference type="AlphaFoldDB" id="A0A1X6NQI5"/>
<evidence type="ECO:0000256" key="1">
    <source>
        <dbReference type="SAM" id="MobiDB-lite"/>
    </source>
</evidence>
<feature type="region of interest" description="Disordered" evidence="1">
    <location>
        <begin position="1"/>
        <end position="88"/>
    </location>
</feature>
<dbReference type="EMBL" id="KV919197">
    <property type="protein sequence ID" value="OSX70871.1"/>
    <property type="molecule type" value="Genomic_DNA"/>
</dbReference>
<keyword evidence="3" id="KW-1185">Reference proteome</keyword>
<feature type="compositionally biased region" description="Low complexity" evidence="1">
    <location>
        <begin position="25"/>
        <end position="36"/>
    </location>
</feature>
<feature type="compositionally biased region" description="Pro residues" evidence="1">
    <location>
        <begin position="1"/>
        <end position="14"/>
    </location>
</feature>
<dbReference type="Gene3D" id="1.10.418.90">
    <property type="entry name" value="Protein of unknown function DUF1823"/>
    <property type="match status" value="1"/>
</dbReference>
<feature type="region of interest" description="Disordered" evidence="1">
    <location>
        <begin position="157"/>
        <end position="178"/>
    </location>
</feature>
<feature type="region of interest" description="Disordered" evidence="1">
    <location>
        <begin position="274"/>
        <end position="307"/>
    </location>
</feature>
<feature type="compositionally biased region" description="Gly residues" evidence="1">
    <location>
        <begin position="274"/>
        <end position="302"/>
    </location>
</feature>
<evidence type="ECO:0000313" key="2">
    <source>
        <dbReference type="EMBL" id="OSX70871.1"/>
    </source>
</evidence>
<feature type="compositionally biased region" description="Gly residues" evidence="1">
    <location>
        <begin position="63"/>
        <end position="87"/>
    </location>
</feature>
<organism evidence="2 3">
    <name type="scientific">Porphyra umbilicalis</name>
    <name type="common">Purple laver</name>
    <name type="synonym">Red alga</name>
    <dbReference type="NCBI Taxonomy" id="2786"/>
    <lineage>
        <taxon>Eukaryota</taxon>
        <taxon>Rhodophyta</taxon>
        <taxon>Bangiophyceae</taxon>
        <taxon>Bangiales</taxon>
        <taxon>Bangiaceae</taxon>
        <taxon>Porphyra</taxon>
    </lineage>
</organism>
<feature type="compositionally biased region" description="Gly residues" evidence="1">
    <location>
        <begin position="168"/>
        <end position="178"/>
    </location>
</feature>
<dbReference type="InterPro" id="IPR014952">
    <property type="entry name" value="DUF1823"/>
</dbReference>
<dbReference type="Proteomes" id="UP000218209">
    <property type="component" value="Unassembled WGS sequence"/>
</dbReference>
<proteinExistence type="predicted"/>
<accession>A0A1X6NQI5</accession>
<reference evidence="2 3" key="1">
    <citation type="submission" date="2017-03" db="EMBL/GenBank/DDBJ databases">
        <title>WGS assembly of Porphyra umbilicalis.</title>
        <authorList>
            <person name="Brawley S.H."/>
            <person name="Blouin N.A."/>
            <person name="Ficko-Blean E."/>
            <person name="Wheeler G.L."/>
            <person name="Lohr M."/>
            <person name="Goodson H.V."/>
            <person name="Jenkins J.W."/>
            <person name="Blaby-Haas C.E."/>
            <person name="Helliwell K.E."/>
            <person name="Chan C."/>
            <person name="Marriage T."/>
            <person name="Bhattacharya D."/>
            <person name="Klein A.S."/>
            <person name="Badis Y."/>
            <person name="Brodie J."/>
            <person name="Cao Y."/>
            <person name="Collen J."/>
            <person name="Dittami S.M."/>
            <person name="Gachon C.M."/>
            <person name="Green B.R."/>
            <person name="Karpowicz S."/>
            <person name="Kim J.W."/>
            <person name="Kudahl U."/>
            <person name="Lin S."/>
            <person name="Michel G."/>
            <person name="Mittag M."/>
            <person name="Olson B.J."/>
            <person name="Pangilinan J."/>
            <person name="Peng Y."/>
            <person name="Qiu H."/>
            <person name="Shu S."/>
            <person name="Singer J.T."/>
            <person name="Smith A.G."/>
            <person name="Sprecher B.N."/>
            <person name="Wagner V."/>
            <person name="Wang W."/>
            <person name="Wang Z.-Y."/>
            <person name="Yan J."/>
            <person name="Yarish C."/>
            <person name="Zoeuner-Riek S."/>
            <person name="Zhuang Y."/>
            <person name="Zou Y."/>
            <person name="Lindquist E.A."/>
            <person name="Grimwood J."/>
            <person name="Barry K."/>
            <person name="Rokhsar D.S."/>
            <person name="Schmutz J."/>
            <person name="Stiller J.W."/>
            <person name="Grossman A.R."/>
            <person name="Prochnik S.E."/>
        </authorList>
    </citation>
    <scope>NUCLEOTIDE SEQUENCE [LARGE SCALE GENOMIC DNA]</scope>
    <source>
        <strain evidence="2">4086291</strain>
    </source>
</reference>
<dbReference type="Pfam" id="PF08853">
    <property type="entry name" value="DUF1823"/>
    <property type="match status" value="1"/>
</dbReference>
<evidence type="ECO:0000313" key="3">
    <source>
        <dbReference type="Proteomes" id="UP000218209"/>
    </source>
</evidence>
<protein>
    <submittedName>
        <fullName evidence="2">Uncharacterized protein</fullName>
    </submittedName>
</protein>
<gene>
    <name evidence="2" type="ORF">BU14_0647s0010</name>
</gene>
<name>A0A1X6NQI5_PORUM</name>
<dbReference type="OrthoDB" id="4311at2759"/>
<sequence length="327" mass="31947">MAARPPPLFVPPLPLCAAGAGGGAAATSPRAAAARRAGGRRRRGGRPPPPPPRERDGAAAPARGGGGAPPPSDGGGGGGDGARGGAGAALWDAGWSRSAAHWPSPARAGLPGAAPAAGVRPPITDALLRAMVDGDTPDAWVNDILWALLGYRRTPSGGGGGGDDDGNDNGGGGGGGGWDTSAVADAMVAAGYGDAPPDFIGSATATSAAVDRPVKKAVQALNRSVPPAGKQLLKSRLGFGGWRVGEMTPNKTRRATAVNWILWWLDQHGLDEGWGGGGGTRRGGGAPRGGVGGGGGPPGRAGCGSTRTSVVEKAARVSKALPAACPL</sequence>